<sequence>MSHMQFLISCHLKTSMHNILVILRQMLQIRDLINERSVF</sequence>
<reference evidence="1" key="1">
    <citation type="submission" date="2018-02" db="EMBL/GenBank/DDBJ databases">
        <title>Rhizophora mucronata_Transcriptome.</title>
        <authorList>
            <person name="Meera S.P."/>
            <person name="Sreeshan A."/>
            <person name="Augustine A."/>
        </authorList>
    </citation>
    <scope>NUCLEOTIDE SEQUENCE</scope>
    <source>
        <tissue evidence="1">Leaf</tissue>
    </source>
</reference>
<evidence type="ECO:0000313" key="1">
    <source>
        <dbReference type="EMBL" id="MBX52699.1"/>
    </source>
</evidence>
<dbReference type="EMBL" id="GGEC01072215">
    <property type="protein sequence ID" value="MBX52699.1"/>
    <property type="molecule type" value="Transcribed_RNA"/>
</dbReference>
<accession>A0A2P2PDF2</accession>
<protein>
    <submittedName>
        <fullName evidence="1">Uncharacterized protein</fullName>
    </submittedName>
</protein>
<proteinExistence type="predicted"/>
<name>A0A2P2PDF2_RHIMU</name>
<organism evidence="1">
    <name type="scientific">Rhizophora mucronata</name>
    <name type="common">Asiatic mangrove</name>
    <dbReference type="NCBI Taxonomy" id="61149"/>
    <lineage>
        <taxon>Eukaryota</taxon>
        <taxon>Viridiplantae</taxon>
        <taxon>Streptophyta</taxon>
        <taxon>Embryophyta</taxon>
        <taxon>Tracheophyta</taxon>
        <taxon>Spermatophyta</taxon>
        <taxon>Magnoliopsida</taxon>
        <taxon>eudicotyledons</taxon>
        <taxon>Gunneridae</taxon>
        <taxon>Pentapetalae</taxon>
        <taxon>rosids</taxon>
        <taxon>fabids</taxon>
        <taxon>Malpighiales</taxon>
        <taxon>Rhizophoraceae</taxon>
        <taxon>Rhizophora</taxon>
    </lineage>
</organism>
<dbReference type="AlphaFoldDB" id="A0A2P2PDF2"/>